<accession>A0ABX3AME3</accession>
<keyword evidence="2" id="KW-1185">Reference proteome</keyword>
<evidence type="ECO:0000313" key="2">
    <source>
        <dbReference type="Proteomes" id="UP000094869"/>
    </source>
</evidence>
<dbReference type="EMBL" id="MEHD01000013">
    <property type="protein sequence ID" value="ODR59969.1"/>
    <property type="molecule type" value="Genomic_DNA"/>
</dbReference>
<protein>
    <submittedName>
        <fullName evidence="1">Uncharacterized protein</fullName>
    </submittedName>
</protein>
<comment type="caution">
    <text evidence="1">The sequence shown here is derived from an EMBL/GenBank/DDBJ whole genome shotgun (WGS) entry which is preliminary data.</text>
</comment>
<dbReference type="Proteomes" id="UP000094869">
    <property type="component" value="Unassembled WGS sequence"/>
</dbReference>
<evidence type="ECO:0000313" key="1">
    <source>
        <dbReference type="EMBL" id="ODR59969.1"/>
    </source>
</evidence>
<sequence length="67" mass="7731">MLIEETAVSPQPSFAVQKTFAKNAERIFIAVLFKNTVMSDGHLIYNYRKNVLKVLGTYILYKLNNKH</sequence>
<organism evidence="1 2">
    <name type="scientific">Eisenbergiella tayi</name>
    <dbReference type="NCBI Taxonomy" id="1432052"/>
    <lineage>
        <taxon>Bacteria</taxon>
        <taxon>Bacillati</taxon>
        <taxon>Bacillota</taxon>
        <taxon>Clostridia</taxon>
        <taxon>Lachnospirales</taxon>
        <taxon>Lachnospiraceae</taxon>
        <taxon>Eisenbergiella</taxon>
    </lineage>
</organism>
<gene>
    <name evidence="1" type="ORF">BEI63_05440</name>
</gene>
<proteinExistence type="predicted"/>
<name>A0ABX3AME3_9FIRM</name>
<reference evidence="1 2" key="1">
    <citation type="submission" date="2016-08" db="EMBL/GenBank/DDBJ databases">
        <title>Characterization of Isolates of Eisenbergiella tayi Derived from Blood Cultures, Using Whole Genome Sequencing.</title>
        <authorList>
            <person name="Bernier A.-M."/>
            <person name="Burdz T."/>
            <person name="Wiebe D."/>
            <person name="Bernard K."/>
        </authorList>
    </citation>
    <scope>NUCLEOTIDE SEQUENCE [LARGE SCALE GENOMIC DNA]</scope>
    <source>
        <strain evidence="1 2">NML120146</strain>
    </source>
</reference>